<evidence type="ECO:0000256" key="2">
    <source>
        <dbReference type="SAM" id="MobiDB-lite"/>
    </source>
</evidence>
<feature type="coiled-coil region" evidence="1">
    <location>
        <begin position="237"/>
        <end position="273"/>
    </location>
</feature>
<organism evidence="4 5">
    <name type="scientific">Vandammella animalimorsus</name>
    <dbReference type="NCBI Taxonomy" id="2029117"/>
    <lineage>
        <taxon>Bacteria</taxon>
        <taxon>Pseudomonadati</taxon>
        <taxon>Pseudomonadota</taxon>
        <taxon>Betaproteobacteria</taxon>
        <taxon>Burkholderiales</taxon>
        <taxon>Comamonadaceae</taxon>
        <taxon>Vandammella</taxon>
    </lineage>
</organism>
<protein>
    <recommendedName>
        <fullName evidence="3">DUF4124 domain-containing protein</fullName>
    </recommendedName>
</protein>
<comment type="caution">
    <text evidence="4">The sequence shown here is derived from an EMBL/GenBank/DDBJ whole genome shotgun (WGS) entry which is preliminary data.</text>
</comment>
<reference evidence="4 5" key="1">
    <citation type="submission" date="2017-08" db="EMBL/GenBank/DDBJ databases">
        <title>WGS of Clinical strains of the CDC Group NO-1 linked to zoonotic infections in humans.</title>
        <authorList>
            <person name="Bernier A.-M."/>
            <person name="Bernard K."/>
        </authorList>
    </citation>
    <scope>NUCLEOTIDE SEQUENCE [LARGE SCALE GENOMIC DNA]</scope>
    <source>
        <strain evidence="4 5">NML79-0751</strain>
    </source>
</reference>
<dbReference type="Pfam" id="PF13511">
    <property type="entry name" value="DUF4124"/>
    <property type="match status" value="1"/>
</dbReference>
<evidence type="ECO:0000259" key="3">
    <source>
        <dbReference type="Pfam" id="PF13511"/>
    </source>
</evidence>
<dbReference type="EMBL" id="NSJD01000015">
    <property type="protein sequence ID" value="PAT39581.1"/>
    <property type="molecule type" value="Genomic_DNA"/>
</dbReference>
<feature type="region of interest" description="Disordered" evidence="2">
    <location>
        <begin position="25"/>
        <end position="63"/>
    </location>
</feature>
<evidence type="ECO:0000313" key="5">
    <source>
        <dbReference type="Proteomes" id="UP000218644"/>
    </source>
</evidence>
<accession>A0A2A2APC8</accession>
<feature type="domain" description="DUF4124" evidence="3">
    <location>
        <begin position="188"/>
        <end position="240"/>
    </location>
</feature>
<feature type="compositionally biased region" description="Polar residues" evidence="2">
    <location>
        <begin position="31"/>
        <end position="44"/>
    </location>
</feature>
<evidence type="ECO:0000256" key="1">
    <source>
        <dbReference type="SAM" id="Coils"/>
    </source>
</evidence>
<dbReference type="AlphaFoldDB" id="A0A2A2APC8"/>
<gene>
    <name evidence="4" type="ORF">CK623_09445</name>
</gene>
<dbReference type="Proteomes" id="UP000218644">
    <property type="component" value="Unassembled WGS sequence"/>
</dbReference>
<dbReference type="InterPro" id="IPR025392">
    <property type="entry name" value="DUF4124"/>
</dbReference>
<feature type="region of interest" description="Disordered" evidence="2">
    <location>
        <begin position="409"/>
        <end position="458"/>
    </location>
</feature>
<feature type="region of interest" description="Disordered" evidence="2">
    <location>
        <begin position="75"/>
        <end position="99"/>
    </location>
</feature>
<proteinExistence type="predicted"/>
<keyword evidence="1" id="KW-0175">Coiled coil</keyword>
<sequence length="458" mass="49145">MATMAMCAATAWAAMPTRLGRTACRRAPSTAGGTTASPRTSSPTLGPMTTGLATAGPITPRRLDMGRPMAIRMGIAPRPGCRAGSIESRRPRCQRRRPAAPSRLWIGLSSPQTRGATPIGCNRSPHNRTPSAPAPPAAVCCGRCPSIREGLRHAKRLPPMQEKPMTHHRKPRRMAARHKLGMGAGWLAALLLCSLPASAQVNRCTAGDGRIVYTDGNCPAGMQAVQIEAPRSPEEIEADQERALRAFEREQQRQQARQQTLRLQAETEALQAQAEAARAAAGQQRSAAPNPAACRAARRQLERATLDHGRYDREGLQRLHAAQAQVERACPNAAPTGNAALPAPPTPLVLPPWAFPPAGHGLPPGSDWGLLLPVPPPVIPAIDVQLLPPYGQRPPPIYISIEPPPARPLPAPLHGRWPPDDDAWQPRRPSAPESGISTVPRQRPPALQPQGHEPMQAR</sequence>
<evidence type="ECO:0000313" key="4">
    <source>
        <dbReference type="EMBL" id="PAT39581.1"/>
    </source>
</evidence>
<name>A0A2A2APC8_9BURK</name>